<dbReference type="RefSeq" id="WP_110475086.1">
    <property type="nucleotide sequence ID" value="NZ_BMWQ01000002.1"/>
</dbReference>
<protein>
    <recommendedName>
        <fullName evidence="3">GDSL-like lipase/acylhydrolase family protein</fullName>
    </recommendedName>
</protein>
<proteinExistence type="predicted"/>
<dbReference type="AlphaFoldDB" id="A0A2V4XFP8"/>
<dbReference type="OrthoDB" id="1420375at2"/>
<dbReference type="EMBL" id="QJTD01000002">
    <property type="protein sequence ID" value="PYE81704.1"/>
    <property type="molecule type" value="Genomic_DNA"/>
</dbReference>
<dbReference type="SUPFAM" id="SSF52266">
    <property type="entry name" value="SGNH hydrolase"/>
    <property type="match status" value="1"/>
</dbReference>
<sequence length="310" mass="36016">MKKFIINIIIFFLIALVFGEVVVRMTHATSDIPRRTIDKFGIQKYYPNQTGYWQGGSHQWMINKLGWPGQLPNSYDNLIAIVGDSFIENFMNPSACHQSFILKKEMPAYNFLEAARSGVTLIESLEISKHIDTLNPKTILIHTGSSDIYESISEIKYQTDVTQLSTDDKVLQRGKLKSPGLKKVLYSWKLLYYFYNRFPLNLTINSTKSTENRTIVRSKFEIHETRVRILLDYIKDHYNLDNKIFVFKPSSEKDLVDMFKSLGLNTIILDSSEESSWTFDYDSHWTCYGHERVANQIKLALIRDFPNLIN</sequence>
<comment type="caution">
    <text evidence="1">The sequence shown here is derived from an EMBL/GenBank/DDBJ whole genome shotgun (WGS) entry which is preliminary data.</text>
</comment>
<accession>A0A2V4XFP8</accession>
<organism evidence="1 2">
    <name type="scientific">Winogradskyella epiphytica</name>
    <dbReference type="NCBI Taxonomy" id="262005"/>
    <lineage>
        <taxon>Bacteria</taxon>
        <taxon>Pseudomonadati</taxon>
        <taxon>Bacteroidota</taxon>
        <taxon>Flavobacteriia</taxon>
        <taxon>Flavobacteriales</taxon>
        <taxon>Flavobacteriaceae</taxon>
        <taxon>Winogradskyella</taxon>
    </lineage>
</organism>
<dbReference type="Proteomes" id="UP000248054">
    <property type="component" value="Unassembled WGS sequence"/>
</dbReference>
<name>A0A2V4XFP8_9FLAO</name>
<evidence type="ECO:0000313" key="1">
    <source>
        <dbReference type="EMBL" id="PYE81704.1"/>
    </source>
</evidence>
<evidence type="ECO:0008006" key="3">
    <source>
        <dbReference type="Google" id="ProtNLM"/>
    </source>
</evidence>
<keyword evidence="2" id="KW-1185">Reference proteome</keyword>
<evidence type="ECO:0000313" key="2">
    <source>
        <dbReference type="Proteomes" id="UP000248054"/>
    </source>
</evidence>
<gene>
    <name evidence="1" type="ORF">DFQ11_102278</name>
</gene>
<reference evidence="1 2" key="1">
    <citation type="submission" date="2018-06" db="EMBL/GenBank/DDBJ databases">
        <title>Genomic Encyclopedia of Type Strains, Phase III (KMG-III): the genomes of soil and plant-associated and newly described type strains.</title>
        <authorList>
            <person name="Whitman W."/>
        </authorList>
    </citation>
    <scope>NUCLEOTIDE SEQUENCE [LARGE SCALE GENOMIC DNA]</scope>
    <source>
        <strain evidence="1 2">CECT 7945</strain>
    </source>
</reference>